<accession>A0ACD1GSX4</accession>
<sequence length="420" mass="46502">MQLEKVHLYVREGLESPTRLEEHMKLFEHRLRQGKPDKPKLEFNWTTDSTKESYASGFREKLTSMTKRNPWLELMTHFGEFLRSASPAMEHIKIAVIDDGIDIGLDIFNDKIGAGDSFLVLDEVYGKRGGAYYVPSGSHGTLMAHLICTVCPVVKLYVAQLETVDRSDGRRSFTSESATDAINWAVDRDVDIISMSWSINSNRELTHLNDAIGRAEKNQIIMLCSAIDQGSHVRDNTYPGKNKNCIKIGASTVTGERLGWVSKDACDFLLPGENVSLPRKGSSSSSQSGPTTYPQAGPYGSSVSTALAAGLAGVLLYCERLLTGPAPEAGTTSSPTSDPVLPYRDQLRGLGQMKVAFDNLAKGGDDKFIQVADHFREEFKNMVWNERDAEKTDDTRRKLQQLMATIVNNSTVTSSRLWNV</sequence>
<proteinExistence type="predicted"/>
<dbReference type="EMBL" id="KZ825013">
    <property type="protein sequence ID" value="RAH64374.1"/>
    <property type="molecule type" value="Genomic_DNA"/>
</dbReference>
<evidence type="ECO:0000313" key="2">
    <source>
        <dbReference type="Proteomes" id="UP000249661"/>
    </source>
</evidence>
<reference evidence="1" key="1">
    <citation type="submission" date="2018-02" db="EMBL/GenBank/DDBJ databases">
        <title>The genomes of Aspergillus section Nigri reveals drivers in fungal speciation.</title>
        <authorList>
            <consortium name="DOE Joint Genome Institute"/>
            <person name="Vesth T.C."/>
            <person name="Nybo J."/>
            <person name="Theobald S."/>
            <person name="Brandl J."/>
            <person name="Frisvad J.C."/>
            <person name="Nielsen K.F."/>
            <person name="Lyhne E.K."/>
            <person name="Kogle M.E."/>
            <person name="Kuo A."/>
            <person name="Riley R."/>
            <person name="Clum A."/>
            <person name="Nolan M."/>
            <person name="Lipzen A."/>
            <person name="Salamov A."/>
            <person name="Henrissat B."/>
            <person name="Wiebenga A."/>
            <person name="De vries R.P."/>
            <person name="Grigoriev I.V."/>
            <person name="Mortensen U.H."/>
            <person name="Andersen M.R."/>
            <person name="Baker S.E."/>
        </authorList>
    </citation>
    <scope>NUCLEOTIDE SEQUENCE</scope>
    <source>
        <strain evidence="1">CBS 121060</strain>
    </source>
</reference>
<keyword evidence="2" id="KW-1185">Reference proteome</keyword>
<organism evidence="1 2">
    <name type="scientific">Aspergillus aculeatinus CBS 121060</name>
    <dbReference type="NCBI Taxonomy" id="1448322"/>
    <lineage>
        <taxon>Eukaryota</taxon>
        <taxon>Fungi</taxon>
        <taxon>Dikarya</taxon>
        <taxon>Ascomycota</taxon>
        <taxon>Pezizomycotina</taxon>
        <taxon>Eurotiomycetes</taxon>
        <taxon>Eurotiomycetidae</taxon>
        <taxon>Eurotiales</taxon>
        <taxon>Aspergillaceae</taxon>
        <taxon>Aspergillus</taxon>
        <taxon>Aspergillus subgen. Circumdati</taxon>
    </lineage>
</organism>
<name>A0ACD1GSX4_9EURO</name>
<gene>
    <name evidence="1" type="ORF">BO66DRAFT_396212</name>
</gene>
<protein>
    <submittedName>
        <fullName evidence="1">Subtilisin-like protein</fullName>
    </submittedName>
</protein>
<evidence type="ECO:0000313" key="1">
    <source>
        <dbReference type="EMBL" id="RAH64374.1"/>
    </source>
</evidence>
<dbReference type="Proteomes" id="UP000249661">
    <property type="component" value="Unassembled WGS sequence"/>
</dbReference>